<keyword evidence="3 4" id="KW-0287">Flowering</keyword>
<dbReference type="AlphaFoldDB" id="A0A0Q3GTS1"/>
<keyword evidence="2 4" id="KW-0221">Differentiation</keyword>
<dbReference type="InterPro" id="IPR012474">
    <property type="entry name" value="Frigida"/>
</dbReference>
<keyword evidence="4" id="KW-0217">Developmental protein</keyword>
<dbReference type="GO" id="GO:0030154">
    <property type="term" value="P:cell differentiation"/>
    <property type="evidence" value="ECO:0007669"/>
    <property type="project" value="UniProtKB-KW"/>
</dbReference>
<dbReference type="PANTHER" id="PTHR31791">
    <property type="entry name" value="FRIGIDA-LIKE PROTEIN 3-RELATED"/>
    <property type="match status" value="1"/>
</dbReference>
<accession>A0A0Q3GTS1</accession>
<dbReference type="GeneID" id="100822591"/>
<dbReference type="Pfam" id="PF07899">
    <property type="entry name" value="Frigida"/>
    <property type="match status" value="1"/>
</dbReference>
<dbReference type="FunCoup" id="A0A0Q3GTS1">
    <property type="interactions" value="3"/>
</dbReference>
<evidence type="ECO:0000313" key="7">
    <source>
        <dbReference type="EnsemblPlants" id="KQK14304"/>
    </source>
</evidence>
<organism evidence="6">
    <name type="scientific">Brachypodium distachyon</name>
    <name type="common">Purple false brome</name>
    <name type="synonym">Trachynia distachya</name>
    <dbReference type="NCBI Taxonomy" id="15368"/>
    <lineage>
        <taxon>Eukaryota</taxon>
        <taxon>Viridiplantae</taxon>
        <taxon>Streptophyta</taxon>
        <taxon>Embryophyta</taxon>
        <taxon>Tracheophyta</taxon>
        <taxon>Spermatophyta</taxon>
        <taxon>Magnoliopsida</taxon>
        <taxon>Liliopsida</taxon>
        <taxon>Poales</taxon>
        <taxon>Poaceae</taxon>
        <taxon>BOP clade</taxon>
        <taxon>Pooideae</taxon>
        <taxon>Stipodae</taxon>
        <taxon>Brachypodieae</taxon>
        <taxon>Brachypodium</taxon>
    </lineage>
</organism>
<feature type="compositionally biased region" description="Basic and acidic residues" evidence="5">
    <location>
        <begin position="166"/>
        <end position="177"/>
    </location>
</feature>
<dbReference type="GO" id="GO:0009908">
    <property type="term" value="P:flower development"/>
    <property type="evidence" value="ECO:0007669"/>
    <property type="project" value="UniProtKB-KW"/>
</dbReference>
<feature type="compositionally biased region" description="Basic and acidic residues" evidence="5">
    <location>
        <begin position="78"/>
        <end position="96"/>
    </location>
</feature>
<proteinExistence type="inferred from homology"/>
<evidence type="ECO:0000313" key="6">
    <source>
        <dbReference type="EMBL" id="KQK14304.1"/>
    </source>
</evidence>
<evidence type="ECO:0000256" key="5">
    <source>
        <dbReference type="SAM" id="MobiDB-lite"/>
    </source>
</evidence>
<dbReference type="RefSeq" id="XP_003559704.1">
    <property type="nucleotide sequence ID" value="XM_003559656.4"/>
</dbReference>
<name>A0A0Q3GTS1_BRADI</name>
<sequence>MASATAELEAAIAALPAKKQHLRDSFDRLVASAPIPIPFNWDDLDAHISSLQSSIDVRFRQLQGLQHSALTTTGPAEHQGKEDQESHVEHPMRDQGQDSNEEEGERTNRAPSDLNDEEEQEREEEPIEVYLDQVYEVEGEAIKASSGPEPEDDEEEAIDASPGLGLKEENENAKEAMEAPSASRSNGVMKEKEWGCPIIPDFASVGGAAEAAVRRDLVAASVNMDTSTMAEILCWRNKRCLRARRHFLPALRGCPEPHAFVVGAIRDFLARAEPKGDKQWENCSWLLCCVRKLTAEPSVGTLEHAYRLAEDWKEMIGKPESCKDLGRLAIFGLFGFLVSYNIALEFDASEIIHHVGNIPRHRKQNCIELCNRLGLIHKMTDSINHLIENGQEPDALRLACVLNLTDKYPPLYIMNEYVDKAKKTAQEIINKENGSPESLNQAMTKQVNALISSWRAVDEYNIDSAHRTSIKAEITQLLHEYARKRRSIPVACLSALSPHQQHNLQEQCEKHLKTLEEEQHQKFQEKQHQRTQDLQPKPDEEHHYQQKEQEVPKQEGSRQMLGEKRYNKKRKRNYHKQQQQRRAQEMRQHRYHKQPRLSHFHADSFGHPPYNARIGIHYHRSQQFSGIQGAPPRYPGPYNHPQLCTARSLRFRPE</sequence>
<reference evidence="6" key="2">
    <citation type="submission" date="2017-06" db="EMBL/GenBank/DDBJ databases">
        <title>WGS assembly of Brachypodium distachyon.</title>
        <authorList>
            <consortium name="The International Brachypodium Initiative"/>
            <person name="Lucas S."/>
            <person name="Harmon-Smith M."/>
            <person name="Lail K."/>
            <person name="Tice H."/>
            <person name="Grimwood J."/>
            <person name="Bruce D."/>
            <person name="Barry K."/>
            <person name="Shu S."/>
            <person name="Lindquist E."/>
            <person name="Wang M."/>
            <person name="Pitluck S."/>
            <person name="Vogel J.P."/>
            <person name="Garvin D.F."/>
            <person name="Mockler T.C."/>
            <person name="Schmutz J."/>
            <person name="Rokhsar D."/>
            <person name="Bevan M.W."/>
        </authorList>
    </citation>
    <scope>NUCLEOTIDE SEQUENCE</scope>
    <source>
        <strain evidence="6">Bd21</strain>
    </source>
</reference>
<comment type="similarity">
    <text evidence="1 4">Belongs to the Frigida family.</text>
</comment>
<evidence type="ECO:0000256" key="3">
    <source>
        <dbReference type="ARBA" id="ARBA00023089"/>
    </source>
</evidence>
<feature type="compositionally biased region" description="Acidic residues" evidence="5">
    <location>
        <begin position="149"/>
        <end position="158"/>
    </location>
</feature>
<evidence type="ECO:0000256" key="4">
    <source>
        <dbReference type="RuleBase" id="RU364012"/>
    </source>
</evidence>
<feature type="compositionally biased region" description="Basic residues" evidence="5">
    <location>
        <begin position="566"/>
        <end position="579"/>
    </location>
</feature>
<gene>
    <name evidence="7" type="primary">LOC100822591</name>
    <name evidence="6" type="ORF">BRADI_1g15310v3</name>
</gene>
<evidence type="ECO:0000313" key="8">
    <source>
        <dbReference type="Proteomes" id="UP000008810"/>
    </source>
</evidence>
<evidence type="ECO:0000256" key="1">
    <source>
        <dbReference type="ARBA" id="ARBA00008956"/>
    </source>
</evidence>
<feature type="compositionally biased region" description="Acidic residues" evidence="5">
    <location>
        <begin position="114"/>
        <end position="127"/>
    </location>
</feature>
<dbReference type="EMBL" id="CM000880">
    <property type="protein sequence ID" value="KQK14304.1"/>
    <property type="molecule type" value="Genomic_DNA"/>
</dbReference>
<keyword evidence="8" id="KW-1185">Reference proteome</keyword>
<dbReference type="Gramene" id="KQK14304">
    <property type="protein sequence ID" value="KQK14304"/>
    <property type="gene ID" value="BRADI_1g15310v3"/>
</dbReference>
<dbReference type="KEGG" id="bdi:100822591"/>
<reference evidence="7" key="3">
    <citation type="submission" date="2018-08" db="UniProtKB">
        <authorList>
            <consortium name="EnsemblPlants"/>
        </authorList>
    </citation>
    <scope>IDENTIFICATION</scope>
    <source>
        <strain evidence="7">cv. Bd21</strain>
    </source>
</reference>
<dbReference type="Proteomes" id="UP000008810">
    <property type="component" value="Chromosome 1"/>
</dbReference>
<reference evidence="6 7" key="1">
    <citation type="journal article" date="2010" name="Nature">
        <title>Genome sequencing and analysis of the model grass Brachypodium distachyon.</title>
        <authorList>
            <consortium name="International Brachypodium Initiative"/>
        </authorList>
    </citation>
    <scope>NUCLEOTIDE SEQUENCE [LARGE SCALE GENOMIC DNA]</scope>
    <source>
        <strain evidence="6 7">Bd21</strain>
    </source>
</reference>
<feature type="compositionally biased region" description="Basic and acidic residues" evidence="5">
    <location>
        <begin position="518"/>
        <end position="565"/>
    </location>
</feature>
<feature type="region of interest" description="Disordered" evidence="5">
    <location>
        <begin position="634"/>
        <end position="654"/>
    </location>
</feature>
<feature type="region of interest" description="Disordered" evidence="5">
    <location>
        <begin position="518"/>
        <end position="587"/>
    </location>
</feature>
<evidence type="ECO:0000256" key="2">
    <source>
        <dbReference type="ARBA" id="ARBA00022782"/>
    </source>
</evidence>
<feature type="region of interest" description="Disordered" evidence="5">
    <location>
        <begin position="141"/>
        <end position="188"/>
    </location>
</feature>
<dbReference type="EnsemblPlants" id="KQK14304">
    <property type="protein sequence ID" value="KQK14304"/>
    <property type="gene ID" value="BRADI_1g15310v3"/>
</dbReference>
<protein>
    <recommendedName>
        <fullName evidence="4">FRIGIDA-like protein</fullName>
    </recommendedName>
</protein>
<dbReference type="ExpressionAtlas" id="A0A0Q3GTS1">
    <property type="expression patterns" value="baseline and differential"/>
</dbReference>
<feature type="region of interest" description="Disordered" evidence="5">
    <location>
        <begin position="71"/>
        <end position="128"/>
    </location>
</feature>
<dbReference type="PANTHER" id="PTHR31791:SF9">
    <property type="entry name" value="FRIGIDA-LIKE PROTEIN"/>
    <property type="match status" value="1"/>
</dbReference>
<dbReference type="OrthoDB" id="1166059at2759"/>